<evidence type="ECO:0000256" key="3">
    <source>
        <dbReference type="ARBA" id="ARBA00022692"/>
    </source>
</evidence>
<keyword evidence="4 6" id="KW-1133">Transmembrane helix</keyword>
<evidence type="ECO:0000256" key="4">
    <source>
        <dbReference type="ARBA" id="ARBA00022989"/>
    </source>
</evidence>
<evidence type="ECO:0000313" key="8">
    <source>
        <dbReference type="Proteomes" id="UP001152799"/>
    </source>
</evidence>
<accession>A0A9N9QA65</accession>
<dbReference type="GO" id="GO:0032472">
    <property type="term" value="P:Golgi calcium ion transport"/>
    <property type="evidence" value="ECO:0007669"/>
    <property type="project" value="TreeGrafter"/>
</dbReference>
<dbReference type="InterPro" id="IPR049555">
    <property type="entry name" value="GDT1-like_CS"/>
</dbReference>
<dbReference type="GO" id="GO:0015085">
    <property type="term" value="F:calcium ion transmembrane transporter activity"/>
    <property type="evidence" value="ECO:0007669"/>
    <property type="project" value="TreeGrafter"/>
</dbReference>
<dbReference type="PROSITE" id="PS01214">
    <property type="entry name" value="UPF0016"/>
    <property type="match status" value="1"/>
</dbReference>
<dbReference type="GO" id="GO:0005794">
    <property type="term" value="C:Golgi apparatus"/>
    <property type="evidence" value="ECO:0007669"/>
    <property type="project" value="TreeGrafter"/>
</dbReference>
<dbReference type="OrthoDB" id="442680at2759"/>
<evidence type="ECO:0000313" key="7">
    <source>
        <dbReference type="EMBL" id="CAG9761983.1"/>
    </source>
</evidence>
<dbReference type="PANTHER" id="PTHR12608">
    <property type="entry name" value="TRANSMEMBRANE PROTEIN HTP-1 RELATED"/>
    <property type="match status" value="1"/>
</dbReference>
<evidence type="ECO:0000256" key="1">
    <source>
        <dbReference type="ARBA" id="ARBA00004141"/>
    </source>
</evidence>
<feature type="transmembrane region" description="Helical" evidence="6">
    <location>
        <begin position="94"/>
        <end position="118"/>
    </location>
</feature>
<feature type="transmembrane region" description="Helical" evidence="6">
    <location>
        <begin position="60"/>
        <end position="82"/>
    </location>
</feature>
<feature type="transmembrane region" description="Helical" evidence="6">
    <location>
        <begin position="262"/>
        <end position="281"/>
    </location>
</feature>
<evidence type="ECO:0000256" key="5">
    <source>
        <dbReference type="ARBA" id="ARBA00023136"/>
    </source>
</evidence>
<protein>
    <recommendedName>
        <fullName evidence="6">GDT1 family protein</fullName>
    </recommendedName>
</protein>
<dbReference type="GO" id="GO:0005384">
    <property type="term" value="F:manganese ion transmembrane transporter activity"/>
    <property type="evidence" value="ECO:0007669"/>
    <property type="project" value="TreeGrafter"/>
</dbReference>
<comment type="similarity">
    <text evidence="2 6">Belongs to the GDT1 family.</text>
</comment>
<keyword evidence="6" id="KW-0732">Signal</keyword>
<name>A0A9N9QA65_9CUCU</name>
<keyword evidence="5 6" id="KW-0472">Membrane</keyword>
<feature type="transmembrane region" description="Helical" evidence="6">
    <location>
        <begin position="230"/>
        <end position="250"/>
    </location>
</feature>
<dbReference type="GO" id="GO:0032468">
    <property type="term" value="P:Golgi calcium ion homeostasis"/>
    <property type="evidence" value="ECO:0007669"/>
    <property type="project" value="TreeGrafter"/>
</dbReference>
<proteinExistence type="inferred from homology"/>
<sequence>MWGKMKYKRSIVFVLVFLASLYFSEAQVDVEQLPEEVTLPPTGDKATKGGKIINVKDVGFIHGFVASFSVILVSEIGDKTFFIAAIMAMRHPRLTVFTGAISALIVMTILSALFGWLVNVIPRAYTFYISTALFAIFGLKMLKEGYSMSPNEGQEEMDEVQNQLRNSDEQLERSSNIDVEVASSRRSKPTSALAATLRILVQAFTLTFLAEWGDRSQLTTILLGARENVYGVILGGVIGHSICTGVAVLGGRMIAQKISVRTVTIIGGIVFLLFAFSALFFDPNMGEEETKTGN</sequence>
<feature type="signal peptide" evidence="6">
    <location>
        <begin position="1"/>
        <end position="26"/>
    </location>
</feature>
<dbReference type="GO" id="GO:0016020">
    <property type="term" value="C:membrane"/>
    <property type="evidence" value="ECO:0007669"/>
    <property type="project" value="UniProtKB-SubCell"/>
</dbReference>
<dbReference type="PANTHER" id="PTHR12608:SF1">
    <property type="entry name" value="TRANSMEMBRANE PROTEIN 165"/>
    <property type="match status" value="1"/>
</dbReference>
<evidence type="ECO:0000256" key="2">
    <source>
        <dbReference type="ARBA" id="ARBA00009190"/>
    </source>
</evidence>
<dbReference type="Pfam" id="PF01169">
    <property type="entry name" value="GDT1"/>
    <property type="match status" value="2"/>
</dbReference>
<dbReference type="AlphaFoldDB" id="A0A9N9QA65"/>
<evidence type="ECO:0000256" key="6">
    <source>
        <dbReference type="RuleBase" id="RU365102"/>
    </source>
</evidence>
<gene>
    <name evidence="7" type="ORF">CEUTPL_LOCUS2673</name>
</gene>
<feature type="chain" id="PRO_5040546208" description="GDT1 family protein" evidence="6">
    <location>
        <begin position="27"/>
        <end position="294"/>
    </location>
</feature>
<reference evidence="7" key="1">
    <citation type="submission" date="2022-01" db="EMBL/GenBank/DDBJ databases">
        <authorList>
            <person name="King R."/>
        </authorList>
    </citation>
    <scope>NUCLEOTIDE SEQUENCE</scope>
</reference>
<feature type="transmembrane region" description="Helical" evidence="6">
    <location>
        <begin position="124"/>
        <end position="142"/>
    </location>
</feature>
<dbReference type="InterPro" id="IPR001727">
    <property type="entry name" value="GDT1-like"/>
</dbReference>
<dbReference type="Proteomes" id="UP001152799">
    <property type="component" value="Chromosome 11"/>
</dbReference>
<keyword evidence="8" id="KW-1185">Reference proteome</keyword>
<dbReference type="EMBL" id="OU892287">
    <property type="protein sequence ID" value="CAG9761983.1"/>
    <property type="molecule type" value="Genomic_DNA"/>
</dbReference>
<keyword evidence="3 6" id="KW-0812">Transmembrane</keyword>
<organism evidence="7 8">
    <name type="scientific">Ceutorhynchus assimilis</name>
    <name type="common">cabbage seed weevil</name>
    <dbReference type="NCBI Taxonomy" id="467358"/>
    <lineage>
        <taxon>Eukaryota</taxon>
        <taxon>Metazoa</taxon>
        <taxon>Ecdysozoa</taxon>
        <taxon>Arthropoda</taxon>
        <taxon>Hexapoda</taxon>
        <taxon>Insecta</taxon>
        <taxon>Pterygota</taxon>
        <taxon>Neoptera</taxon>
        <taxon>Endopterygota</taxon>
        <taxon>Coleoptera</taxon>
        <taxon>Polyphaga</taxon>
        <taxon>Cucujiformia</taxon>
        <taxon>Curculionidae</taxon>
        <taxon>Ceutorhynchinae</taxon>
        <taxon>Ceutorhynchus</taxon>
    </lineage>
</organism>
<comment type="subcellular location">
    <subcellularLocation>
        <location evidence="1 6">Membrane</location>
        <topology evidence="1 6">Multi-pass membrane protein</topology>
    </subcellularLocation>
</comment>